<evidence type="ECO:0000313" key="3">
    <source>
        <dbReference type="Proteomes" id="UP001598300"/>
    </source>
</evidence>
<proteinExistence type="predicted"/>
<keyword evidence="3" id="KW-1185">Reference proteome</keyword>
<dbReference type="SUPFAM" id="SSF52507">
    <property type="entry name" value="Homo-oligomeric flavin-containing Cys decarboxylases, HFCD"/>
    <property type="match status" value="1"/>
</dbReference>
<evidence type="ECO:0000259" key="1">
    <source>
        <dbReference type="Pfam" id="PF02441"/>
    </source>
</evidence>
<comment type="caution">
    <text evidence="2">The sequence shown here is derived from an EMBL/GenBank/DDBJ whole genome shotgun (WGS) entry which is preliminary data.</text>
</comment>
<accession>A0ABW6E5N6</accession>
<name>A0ABW6E5N6_9ACTN</name>
<reference evidence="2 3" key="1">
    <citation type="submission" date="2024-09" db="EMBL/GenBank/DDBJ databases">
        <title>The Natural Products Discovery Center: Release of the First 8490 Sequenced Strains for Exploring Actinobacteria Biosynthetic Diversity.</title>
        <authorList>
            <person name="Kalkreuter E."/>
            <person name="Kautsar S.A."/>
            <person name="Yang D."/>
            <person name="Bader C.D."/>
            <person name="Teijaro C.N."/>
            <person name="Fluegel L."/>
            <person name="Davis C.M."/>
            <person name="Simpson J.R."/>
            <person name="Lauterbach L."/>
            <person name="Steele A.D."/>
            <person name="Gui C."/>
            <person name="Meng S."/>
            <person name="Li G."/>
            <person name="Viehrig K."/>
            <person name="Ye F."/>
            <person name="Su P."/>
            <person name="Kiefer A.F."/>
            <person name="Nichols A."/>
            <person name="Cepeda A.J."/>
            <person name="Yan W."/>
            <person name="Fan B."/>
            <person name="Jiang Y."/>
            <person name="Adhikari A."/>
            <person name="Zheng C.-J."/>
            <person name="Schuster L."/>
            <person name="Cowan T.M."/>
            <person name="Smanski M.J."/>
            <person name="Chevrette M.G."/>
            <person name="De Carvalho L.P.S."/>
            <person name="Shen B."/>
        </authorList>
    </citation>
    <scope>NUCLEOTIDE SEQUENCE [LARGE SCALE GENOMIC DNA]</scope>
    <source>
        <strain evidence="2 3">NPDC058584</strain>
    </source>
</reference>
<dbReference type="Proteomes" id="UP001598300">
    <property type="component" value="Unassembled WGS sequence"/>
</dbReference>
<feature type="domain" description="Flavoprotein" evidence="1">
    <location>
        <begin position="2"/>
        <end position="129"/>
    </location>
</feature>
<dbReference type="Pfam" id="PF02441">
    <property type="entry name" value="Flavoprotein"/>
    <property type="match status" value="1"/>
</dbReference>
<dbReference type="RefSeq" id="WP_275539271.1">
    <property type="nucleotide sequence ID" value="NZ_JBHVRE010000028.1"/>
</dbReference>
<gene>
    <name evidence="2" type="ORF">ACFWR3_25950</name>
</gene>
<dbReference type="EMBL" id="JBHXPM010000028">
    <property type="protein sequence ID" value="MFD3959504.1"/>
    <property type="molecule type" value="Genomic_DNA"/>
</dbReference>
<protein>
    <submittedName>
        <fullName evidence="2">Flavoprotein</fullName>
    </submittedName>
</protein>
<dbReference type="Gene3D" id="3.40.50.1950">
    <property type="entry name" value="Flavin prenyltransferase-like"/>
    <property type="match status" value="1"/>
</dbReference>
<dbReference type="InterPro" id="IPR003382">
    <property type="entry name" value="Flavoprotein"/>
</dbReference>
<evidence type="ECO:0000313" key="2">
    <source>
        <dbReference type="EMBL" id="MFD3959504.1"/>
    </source>
</evidence>
<dbReference type="InterPro" id="IPR036551">
    <property type="entry name" value="Flavin_trans-like"/>
</dbReference>
<sequence length="170" mass="17857">MVVCAAGMVTDVGKLITAAHEWHWDVEVIATPQGLGFLDVEAVEAQTGHPTRSAWRSPGEPRPTRPAVAIAVAPASFNTVNKWAAGISDSLALGVLREAPAMGIPVAVLPYPNSAQDAHPAYRQSLARLRETGALIGSHEPHRPKASGGADHCRLEEALELLAPALSARA</sequence>
<organism evidence="2 3">
    <name type="scientific">Streptomyces bacillaris</name>
    <dbReference type="NCBI Taxonomy" id="68179"/>
    <lineage>
        <taxon>Bacteria</taxon>
        <taxon>Bacillati</taxon>
        <taxon>Actinomycetota</taxon>
        <taxon>Actinomycetes</taxon>
        <taxon>Kitasatosporales</taxon>
        <taxon>Streptomycetaceae</taxon>
        <taxon>Streptomyces</taxon>
    </lineage>
</organism>
<dbReference type="PANTHER" id="PTHR14359:SF6">
    <property type="entry name" value="PHOSPHOPANTOTHENOYLCYSTEINE DECARBOXYLASE"/>
    <property type="match status" value="1"/>
</dbReference>
<dbReference type="PANTHER" id="PTHR14359">
    <property type="entry name" value="HOMO-OLIGOMERIC FLAVIN CONTAINING CYS DECARBOXYLASE FAMILY"/>
    <property type="match status" value="1"/>
</dbReference>